<dbReference type="PROSITE" id="PS51375">
    <property type="entry name" value="PPR"/>
    <property type="match status" value="13"/>
</dbReference>
<evidence type="ECO:0000256" key="1">
    <source>
        <dbReference type="ARBA" id="ARBA00022737"/>
    </source>
</evidence>
<evidence type="ECO:0000256" key="2">
    <source>
        <dbReference type="PROSITE-ProRule" id="PRU00708"/>
    </source>
</evidence>
<protein>
    <recommendedName>
        <fullName evidence="5">Pentatricopeptide repeat-containing protein</fullName>
    </recommendedName>
</protein>
<gene>
    <name evidence="3" type="ORF">T459_21316</name>
</gene>
<evidence type="ECO:0000313" key="3">
    <source>
        <dbReference type="EMBL" id="PHT74039.1"/>
    </source>
</evidence>
<evidence type="ECO:0000313" key="4">
    <source>
        <dbReference type="Proteomes" id="UP000222542"/>
    </source>
</evidence>
<sequence>MLLNSNVCARIRETLPRHRKLFKILWFGSSNGRVYVEFSGKIGTYESGIRFLGHPFTYNALFSSWTSKFNPNPKLFLENGELGFKESKVLSFSGTSFDDIGEGYVIKGALGSKESDVLSFSGTSFGGDGKSCRDIYNASSCRFDDVHEFEVSQNGMDCTEDDFKVLDSFCKSGKRVNREENVGIYGRIEGVEEEMRHPLVKETCRLIERQSAWNPKLDIELRRLLRSMKPQQVCAVLRYQSDERVALKFFYWADQQWRYRHDPIVYYVLLQLLGRTKLCQGAKRILKLMACRRIPRRPEDFGCVMVAFSRAGHLRKAMQILTVMQRAGTEPDLSICNTAIYVLVKGNKIEKALRFLKRMQLVGITPNVVTYNCLIRGYCDVHRIEDALELIAEMPYNGCYPDKVSYHTMIAFFCKQKQIDKVRELVAKMSKDSNLLPDQVTYNTIIHMLSKHGHADEALGFLREAEERGFGVDKVGYSAVVDSFCKEGRIDNTKELVNEMIVKGCPPDVVTYTAVLSGFCLAGRIDQAKTLLQHMYKHGCKPNTVTYTVLLNGLCQSGRSAEAQEIMNMCEEWWWKPNAITFSVVMHGYRREGKLSEACDVAREMIETGFLPSPVEINLIIRSLCQEGRADEAKKFMVECLKKGCSVNVVNFTTVIHGFCQNNELDAALSVLDDMYLINKHPDAVTYTTLIDGLGKQGRMEEAIDLANKMLHRGLLPTAVTYRTVIHRFSQQCRVDDLLKLLEKMLSRQGCKTAYNQVIEKLCGLGYPDEAYKLLGKVLRTASRVDANTCHVLIESYLKEGNPLSSYKVACRMFNRNLIPDLKLCDKVRDRLMQGGRVEEADKLMLQFVERGHKLPQHQRA</sequence>
<evidence type="ECO:0008006" key="5">
    <source>
        <dbReference type="Google" id="ProtNLM"/>
    </source>
</evidence>
<dbReference type="PANTHER" id="PTHR47932">
    <property type="entry name" value="ATPASE EXPRESSION PROTEIN 3"/>
    <property type="match status" value="1"/>
</dbReference>
<proteinExistence type="predicted"/>
<accession>A0A1U8E2J0</accession>
<dbReference type="Pfam" id="PF01535">
    <property type="entry name" value="PPR"/>
    <property type="match status" value="4"/>
</dbReference>
<feature type="repeat" description="PPR" evidence="2">
    <location>
        <begin position="367"/>
        <end position="401"/>
    </location>
</feature>
<dbReference type="Pfam" id="PF13041">
    <property type="entry name" value="PPR_2"/>
    <property type="match status" value="4"/>
</dbReference>
<dbReference type="Gene3D" id="1.25.40.10">
    <property type="entry name" value="Tetratricopeptide repeat domain"/>
    <property type="match status" value="6"/>
</dbReference>
<feature type="repeat" description="PPR" evidence="2">
    <location>
        <begin position="332"/>
        <end position="366"/>
    </location>
</feature>
<dbReference type="KEGG" id="cann:107838827"/>
<dbReference type="OrthoDB" id="185373at2759"/>
<feature type="repeat" description="PPR" evidence="2">
    <location>
        <begin position="297"/>
        <end position="331"/>
    </location>
</feature>
<feature type="repeat" description="PPR" evidence="2">
    <location>
        <begin position="683"/>
        <end position="717"/>
    </location>
</feature>
<dbReference type="Proteomes" id="UP000222542">
    <property type="component" value="Unassembled WGS sequence"/>
</dbReference>
<feature type="repeat" description="PPR" evidence="2">
    <location>
        <begin position="473"/>
        <end position="507"/>
    </location>
</feature>
<feature type="repeat" description="PPR" evidence="2">
    <location>
        <begin position="402"/>
        <end position="437"/>
    </location>
</feature>
<feature type="repeat" description="PPR" evidence="2">
    <location>
        <begin position="786"/>
        <end position="820"/>
    </location>
</feature>
<keyword evidence="1" id="KW-0677">Repeat</keyword>
<feature type="repeat" description="PPR" evidence="2">
    <location>
        <begin position="508"/>
        <end position="542"/>
    </location>
</feature>
<feature type="repeat" description="PPR" evidence="2">
    <location>
        <begin position="543"/>
        <end position="577"/>
    </location>
</feature>
<feature type="repeat" description="PPR" evidence="2">
    <location>
        <begin position="613"/>
        <end position="647"/>
    </location>
</feature>
<dbReference type="PANTHER" id="PTHR47932:SF44">
    <property type="entry name" value="MIOREX COMPLEX COMPONENT 1"/>
    <property type="match status" value="1"/>
</dbReference>
<dbReference type="Pfam" id="PF12854">
    <property type="entry name" value="PPR_1"/>
    <property type="match status" value="1"/>
</dbReference>
<reference evidence="3 4" key="2">
    <citation type="journal article" date="2017" name="Genome Biol.">
        <title>New reference genome sequences of hot pepper reveal the massive evolution of plant disease-resistance genes by retroduplication.</title>
        <authorList>
            <person name="Kim S."/>
            <person name="Park J."/>
            <person name="Yeom S.I."/>
            <person name="Kim Y.M."/>
            <person name="Seo E."/>
            <person name="Kim K.T."/>
            <person name="Kim M.S."/>
            <person name="Lee J.M."/>
            <person name="Cheong K."/>
            <person name="Shin H.S."/>
            <person name="Kim S.B."/>
            <person name="Han K."/>
            <person name="Lee J."/>
            <person name="Park M."/>
            <person name="Lee H.A."/>
            <person name="Lee H.Y."/>
            <person name="Lee Y."/>
            <person name="Oh S."/>
            <person name="Lee J.H."/>
            <person name="Choi E."/>
            <person name="Choi E."/>
            <person name="Lee S.E."/>
            <person name="Jeon J."/>
            <person name="Kim H."/>
            <person name="Choi G."/>
            <person name="Song H."/>
            <person name="Lee J."/>
            <person name="Lee S.C."/>
            <person name="Kwon J.K."/>
            <person name="Lee H.Y."/>
            <person name="Koo N."/>
            <person name="Hong Y."/>
            <person name="Kim R.W."/>
            <person name="Kang W.H."/>
            <person name="Huh J.H."/>
            <person name="Kang B.C."/>
            <person name="Yang T.J."/>
            <person name="Lee Y.H."/>
            <person name="Bennetzen J.L."/>
            <person name="Choi D."/>
        </authorList>
    </citation>
    <scope>NUCLEOTIDE SEQUENCE [LARGE SCALE GENOMIC DNA]</scope>
    <source>
        <strain evidence="4">cv. CM334</strain>
    </source>
</reference>
<keyword evidence="4" id="KW-1185">Reference proteome</keyword>
<dbReference type="Gramene" id="PHT74039">
    <property type="protein sequence ID" value="PHT74039"/>
    <property type="gene ID" value="T459_21316"/>
</dbReference>
<accession>A0A1U8DTQ3</accession>
<feature type="repeat" description="PPR" evidence="2">
    <location>
        <begin position="578"/>
        <end position="612"/>
    </location>
</feature>
<dbReference type="EMBL" id="AYRZ02000008">
    <property type="protein sequence ID" value="PHT74039.1"/>
    <property type="molecule type" value="Genomic_DNA"/>
</dbReference>
<dbReference type="SMR" id="A0A1U8E2J0"/>
<reference evidence="3 4" key="1">
    <citation type="journal article" date="2014" name="Nat. Genet.">
        <title>Genome sequence of the hot pepper provides insights into the evolution of pungency in Capsicum species.</title>
        <authorList>
            <person name="Kim S."/>
            <person name="Park M."/>
            <person name="Yeom S.I."/>
            <person name="Kim Y.M."/>
            <person name="Lee J.M."/>
            <person name="Lee H.A."/>
            <person name="Seo E."/>
            <person name="Choi J."/>
            <person name="Cheong K."/>
            <person name="Kim K.T."/>
            <person name="Jung K."/>
            <person name="Lee G.W."/>
            <person name="Oh S.K."/>
            <person name="Bae C."/>
            <person name="Kim S.B."/>
            <person name="Lee H.Y."/>
            <person name="Kim S.Y."/>
            <person name="Kim M.S."/>
            <person name="Kang B.C."/>
            <person name="Jo Y.D."/>
            <person name="Yang H.B."/>
            <person name="Jeong H.J."/>
            <person name="Kang W.H."/>
            <person name="Kwon J.K."/>
            <person name="Shin C."/>
            <person name="Lim J.Y."/>
            <person name="Park J.H."/>
            <person name="Huh J.H."/>
            <person name="Kim J.S."/>
            <person name="Kim B.D."/>
            <person name="Cohen O."/>
            <person name="Paran I."/>
            <person name="Suh M.C."/>
            <person name="Lee S.B."/>
            <person name="Kim Y.K."/>
            <person name="Shin Y."/>
            <person name="Noh S.J."/>
            <person name="Park J."/>
            <person name="Seo Y.S."/>
            <person name="Kwon S.Y."/>
            <person name="Kim H.A."/>
            <person name="Park J.M."/>
            <person name="Kim H.J."/>
            <person name="Choi S.B."/>
            <person name="Bosland P.W."/>
            <person name="Reeves G."/>
            <person name="Jo S.H."/>
            <person name="Lee B.W."/>
            <person name="Cho H.T."/>
            <person name="Choi H.S."/>
            <person name="Lee M.S."/>
            <person name="Yu Y."/>
            <person name="Do Choi Y."/>
            <person name="Park B.S."/>
            <person name="van Deynze A."/>
            <person name="Ashrafi H."/>
            <person name="Hill T."/>
            <person name="Kim W.T."/>
            <person name="Pai H.S."/>
            <person name="Ahn H.K."/>
            <person name="Yeam I."/>
            <person name="Giovannoni J.J."/>
            <person name="Rose J.K."/>
            <person name="Sorensen I."/>
            <person name="Lee S.J."/>
            <person name="Kim R.W."/>
            <person name="Choi I.Y."/>
            <person name="Choi B.S."/>
            <person name="Lim J.S."/>
            <person name="Lee Y.H."/>
            <person name="Choi D."/>
        </authorList>
    </citation>
    <scope>NUCLEOTIDE SEQUENCE [LARGE SCALE GENOMIC DNA]</scope>
    <source>
        <strain evidence="4">cv. CM334</strain>
    </source>
</reference>
<dbReference type="AlphaFoldDB" id="A0A1U8E2J0"/>
<organism evidence="3 4">
    <name type="scientific">Capsicum annuum</name>
    <name type="common">Capsicum pepper</name>
    <dbReference type="NCBI Taxonomy" id="4072"/>
    <lineage>
        <taxon>Eukaryota</taxon>
        <taxon>Viridiplantae</taxon>
        <taxon>Streptophyta</taxon>
        <taxon>Embryophyta</taxon>
        <taxon>Tracheophyta</taxon>
        <taxon>Spermatophyta</taxon>
        <taxon>Magnoliopsida</taxon>
        <taxon>eudicotyledons</taxon>
        <taxon>Gunneridae</taxon>
        <taxon>Pentapetalae</taxon>
        <taxon>asterids</taxon>
        <taxon>lamiids</taxon>
        <taxon>Solanales</taxon>
        <taxon>Solanaceae</taxon>
        <taxon>Solanoideae</taxon>
        <taxon>Capsiceae</taxon>
        <taxon>Capsicum</taxon>
    </lineage>
</organism>
<dbReference type="InterPro" id="IPR002885">
    <property type="entry name" value="PPR_rpt"/>
</dbReference>
<dbReference type="OMA" id="YRTVIHW"/>
<feature type="repeat" description="PPR" evidence="2">
    <location>
        <begin position="438"/>
        <end position="472"/>
    </location>
</feature>
<feature type="repeat" description="PPR" evidence="2">
    <location>
        <begin position="648"/>
        <end position="682"/>
    </location>
</feature>
<dbReference type="InterPro" id="IPR011990">
    <property type="entry name" value="TPR-like_helical_dom_sf"/>
</dbReference>
<name>A0A1U8E2J0_CAPAN</name>
<dbReference type="NCBIfam" id="TIGR00756">
    <property type="entry name" value="PPR"/>
    <property type="match status" value="12"/>
</dbReference>
<comment type="caution">
    <text evidence="3">The sequence shown here is derived from an EMBL/GenBank/DDBJ whole genome shotgun (WGS) entry which is preliminary data.</text>
</comment>